<dbReference type="AlphaFoldDB" id="A0A6C0HKY1"/>
<accession>A0A6C0HKY1</accession>
<name>A0A6C0HKY1_9ZZZZ</name>
<organism evidence="2">
    <name type="scientific">viral metagenome</name>
    <dbReference type="NCBI Taxonomy" id="1070528"/>
    <lineage>
        <taxon>unclassified sequences</taxon>
        <taxon>metagenomes</taxon>
        <taxon>organismal metagenomes</taxon>
    </lineage>
</organism>
<proteinExistence type="predicted"/>
<dbReference type="EMBL" id="MN739978">
    <property type="protein sequence ID" value="QHT81139.1"/>
    <property type="molecule type" value="Genomic_DNA"/>
</dbReference>
<feature type="region of interest" description="Disordered" evidence="1">
    <location>
        <begin position="28"/>
        <end position="50"/>
    </location>
</feature>
<reference evidence="2" key="1">
    <citation type="journal article" date="2020" name="Nature">
        <title>Giant virus diversity and host interactions through global metagenomics.</title>
        <authorList>
            <person name="Schulz F."/>
            <person name="Roux S."/>
            <person name="Paez-Espino D."/>
            <person name="Jungbluth S."/>
            <person name="Walsh D.A."/>
            <person name="Denef V.J."/>
            <person name="McMahon K.D."/>
            <person name="Konstantinidis K.T."/>
            <person name="Eloe-Fadrosh E.A."/>
            <person name="Kyrpides N.C."/>
            <person name="Woyke T."/>
        </authorList>
    </citation>
    <scope>NUCLEOTIDE SEQUENCE</scope>
    <source>
        <strain evidence="2">GVMAG-M-3300023184-135</strain>
    </source>
</reference>
<evidence type="ECO:0000313" key="2">
    <source>
        <dbReference type="EMBL" id="QHT81139.1"/>
    </source>
</evidence>
<evidence type="ECO:0000256" key="1">
    <source>
        <dbReference type="SAM" id="MobiDB-lite"/>
    </source>
</evidence>
<protein>
    <submittedName>
        <fullName evidence="2">Uncharacterized protein</fullName>
    </submittedName>
</protein>
<sequence length="80" mass="8770">MPTASARDAYVLESILPRDTLRIVAKFLGPRTSPPPTPKRKNSASNATDYTGTAKQISLLRNSPKLTAMGFYGLEDEFNI</sequence>